<evidence type="ECO:0000313" key="6">
    <source>
        <dbReference type="EMBL" id="SDL42634.1"/>
    </source>
</evidence>
<keyword evidence="4" id="KW-0456">Lyase</keyword>
<dbReference type="Pfam" id="PF04828">
    <property type="entry name" value="GFA"/>
    <property type="match status" value="1"/>
</dbReference>
<name>A0A1G9JZM3_9RHOB</name>
<reference evidence="7" key="1">
    <citation type="submission" date="2016-10" db="EMBL/GenBank/DDBJ databases">
        <authorList>
            <person name="Varghese N."/>
            <person name="Submissions S."/>
        </authorList>
    </citation>
    <scope>NUCLEOTIDE SEQUENCE [LARGE SCALE GENOMIC DNA]</scope>
    <source>
        <strain evidence="7">CGMCC 1.7655</strain>
    </source>
</reference>
<evidence type="ECO:0000313" key="7">
    <source>
        <dbReference type="Proteomes" id="UP000199555"/>
    </source>
</evidence>
<dbReference type="STRING" id="525640.SAMN04487971_11099"/>
<dbReference type="Gene3D" id="3.90.1590.10">
    <property type="entry name" value="glutathione-dependent formaldehyde- activating enzyme (gfa)"/>
    <property type="match status" value="1"/>
</dbReference>
<dbReference type="SUPFAM" id="SSF51316">
    <property type="entry name" value="Mss4-like"/>
    <property type="match status" value="1"/>
</dbReference>
<keyword evidence="3" id="KW-0862">Zinc</keyword>
<dbReference type="PROSITE" id="PS51891">
    <property type="entry name" value="CENP_V_GFA"/>
    <property type="match status" value="1"/>
</dbReference>
<dbReference type="AlphaFoldDB" id="A0A1G9JZM3"/>
<dbReference type="GO" id="GO:0046872">
    <property type="term" value="F:metal ion binding"/>
    <property type="evidence" value="ECO:0007669"/>
    <property type="project" value="UniProtKB-KW"/>
</dbReference>
<gene>
    <name evidence="6" type="ORF">SAMN04487971_11099</name>
</gene>
<evidence type="ECO:0000259" key="5">
    <source>
        <dbReference type="PROSITE" id="PS51891"/>
    </source>
</evidence>
<accession>A0A1G9JZM3</accession>
<keyword evidence="2" id="KW-0479">Metal-binding</keyword>
<comment type="similarity">
    <text evidence="1">Belongs to the Gfa family.</text>
</comment>
<keyword evidence="7" id="KW-1185">Reference proteome</keyword>
<dbReference type="PANTHER" id="PTHR33337">
    <property type="entry name" value="GFA DOMAIN-CONTAINING PROTEIN"/>
    <property type="match status" value="1"/>
</dbReference>
<proteinExistence type="inferred from homology"/>
<evidence type="ECO:0000256" key="4">
    <source>
        <dbReference type="ARBA" id="ARBA00023239"/>
    </source>
</evidence>
<evidence type="ECO:0000256" key="2">
    <source>
        <dbReference type="ARBA" id="ARBA00022723"/>
    </source>
</evidence>
<dbReference type="RefSeq" id="WP_245688858.1">
    <property type="nucleotide sequence ID" value="NZ_FNGE01000010.1"/>
</dbReference>
<protein>
    <submittedName>
        <fullName evidence="6">Uncharacterized conserved protein</fullName>
    </submittedName>
</protein>
<dbReference type="GO" id="GO:0016846">
    <property type="term" value="F:carbon-sulfur lyase activity"/>
    <property type="evidence" value="ECO:0007669"/>
    <property type="project" value="InterPro"/>
</dbReference>
<dbReference type="PANTHER" id="PTHR33337:SF40">
    <property type="entry name" value="CENP-V_GFA DOMAIN-CONTAINING PROTEIN-RELATED"/>
    <property type="match status" value="1"/>
</dbReference>
<dbReference type="InterPro" id="IPR011057">
    <property type="entry name" value="Mss4-like_sf"/>
</dbReference>
<evidence type="ECO:0000256" key="3">
    <source>
        <dbReference type="ARBA" id="ARBA00022833"/>
    </source>
</evidence>
<dbReference type="EMBL" id="FNGE01000010">
    <property type="protein sequence ID" value="SDL42634.1"/>
    <property type="molecule type" value="Genomic_DNA"/>
</dbReference>
<dbReference type="Proteomes" id="UP000199555">
    <property type="component" value="Unassembled WGS sequence"/>
</dbReference>
<sequence>MTQADRQEGGCRCGRVRFSVAGRPLVTMACHCHGCQKMTASVFSVSALFHQSAFAITQGETVPGGLRGEVQHHFCGYCLSWMFTRADFLGDLVNVRSMLLDAPFSEAPFVECWTDAALPWARTGARRSYPRFPDPADFPQLMADYVADTDGPQP</sequence>
<dbReference type="InterPro" id="IPR006913">
    <property type="entry name" value="CENP-V/GFA"/>
</dbReference>
<feature type="domain" description="CENP-V/GFA" evidence="5">
    <location>
        <begin position="7"/>
        <end position="114"/>
    </location>
</feature>
<organism evidence="6 7">
    <name type="scientific">Paracoccus chinensis</name>
    <dbReference type="NCBI Taxonomy" id="525640"/>
    <lineage>
        <taxon>Bacteria</taxon>
        <taxon>Pseudomonadati</taxon>
        <taxon>Pseudomonadota</taxon>
        <taxon>Alphaproteobacteria</taxon>
        <taxon>Rhodobacterales</taxon>
        <taxon>Paracoccaceae</taxon>
        <taxon>Paracoccus</taxon>
    </lineage>
</organism>
<evidence type="ECO:0000256" key="1">
    <source>
        <dbReference type="ARBA" id="ARBA00005495"/>
    </source>
</evidence>